<dbReference type="InterPro" id="IPR001610">
    <property type="entry name" value="PAC"/>
</dbReference>
<comment type="caution">
    <text evidence="11">The sequence shown here is derived from an EMBL/GenBank/DDBJ whole genome shotgun (WGS) entry which is preliminary data.</text>
</comment>
<dbReference type="SUPFAM" id="SSF55785">
    <property type="entry name" value="PYP-like sensor domain (PAS domain)"/>
    <property type="match status" value="4"/>
</dbReference>
<evidence type="ECO:0000256" key="1">
    <source>
        <dbReference type="ARBA" id="ARBA00000085"/>
    </source>
</evidence>
<dbReference type="InterPro" id="IPR035965">
    <property type="entry name" value="PAS-like_dom_sf"/>
</dbReference>
<evidence type="ECO:0000313" key="12">
    <source>
        <dbReference type="Proteomes" id="UP001600165"/>
    </source>
</evidence>
<dbReference type="InterPro" id="IPR013767">
    <property type="entry name" value="PAS_fold"/>
</dbReference>
<dbReference type="NCBIfam" id="TIGR00229">
    <property type="entry name" value="sensory_box"/>
    <property type="match status" value="4"/>
</dbReference>
<name>A0ABW6IEQ0_9CYAN</name>
<keyword evidence="4" id="KW-0418">Kinase</keyword>
<comment type="catalytic activity">
    <reaction evidence="1">
        <text>ATP + protein L-histidine = ADP + protein N-phospho-L-histidine.</text>
        <dbReference type="EC" id="2.7.13.3"/>
    </reaction>
</comment>
<dbReference type="InterPro" id="IPR003661">
    <property type="entry name" value="HisK_dim/P_dom"/>
</dbReference>
<dbReference type="PRINTS" id="PR00344">
    <property type="entry name" value="BCTRLSENSOR"/>
</dbReference>
<evidence type="ECO:0000256" key="4">
    <source>
        <dbReference type="ARBA" id="ARBA00022777"/>
    </source>
</evidence>
<evidence type="ECO:0000256" key="5">
    <source>
        <dbReference type="ARBA" id="ARBA00023012"/>
    </source>
</evidence>
<feature type="domain" description="PAS" evidence="9">
    <location>
        <begin position="19"/>
        <end position="66"/>
    </location>
</feature>
<dbReference type="EC" id="2.7.13.3" evidence="2"/>
<dbReference type="SMART" id="SM00448">
    <property type="entry name" value="REC"/>
    <property type="match status" value="1"/>
</dbReference>
<protein>
    <recommendedName>
        <fullName evidence="2">histidine kinase</fullName>
        <ecNumber evidence="2">2.7.13.3</ecNumber>
    </recommendedName>
</protein>
<dbReference type="Gene3D" id="3.30.450.20">
    <property type="entry name" value="PAS domain"/>
    <property type="match status" value="4"/>
</dbReference>
<dbReference type="CDD" id="cd00130">
    <property type="entry name" value="PAS"/>
    <property type="match status" value="3"/>
</dbReference>
<dbReference type="Gene3D" id="3.40.50.2300">
    <property type="match status" value="1"/>
</dbReference>
<dbReference type="InterPro" id="IPR013656">
    <property type="entry name" value="PAS_4"/>
</dbReference>
<evidence type="ECO:0000256" key="6">
    <source>
        <dbReference type="PROSITE-ProRule" id="PRU00169"/>
    </source>
</evidence>
<feature type="domain" description="PAS" evidence="9">
    <location>
        <begin position="287"/>
        <end position="357"/>
    </location>
</feature>
<dbReference type="SUPFAM" id="SSF52172">
    <property type="entry name" value="CheY-like"/>
    <property type="match status" value="1"/>
</dbReference>
<evidence type="ECO:0000259" key="7">
    <source>
        <dbReference type="PROSITE" id="PS50109"/>
    </source>
</evidence>
<dbReference type="Proteomes" id="UP001600165">
    <property type="component" value="Unassembled WGS sequence"/>
</dbReference>
<dbReference type="PANTHER" id="PTHR43547:SF2">
    <property type="entry name" value="HYBRID SIGNAL TRANSDUCTION HISTIDINE KINASE C"/>
    <property type="match status" value="1"/>
</dbReference>
<keyword evidence="3 6" id="KW-0597">Phosphoprotein</keyword>
<evidence type="ECO:0000313" key="11">
    <source>
        <dbReference type="EMBL" id="MFE4106347.1"/>
    </source>
</evidence>
<evidence type="ECO:0000259" key="10">
    <source>
        <dbReference type="PROSITE" id="PS50113"/>
    </source>
</evidence>
<dbReference type="Gene3D" id="3.30.565.10">
    <property type="entry name" value="Histidine kinase-like ATPase, C-terminal domain"/>
    <property type="match status" value="1"/>
</dbReference>
<dbReference type="InterPro" id="IPR000700">
    <property type="entry name" value="PAS-assoc_C"/>
</dbReference>
<feature type="domain" description="PAC" evidence="10">
    <location>
        <begin position="478"/>
        <end position="530"/>
    </location>
</feature>
<feature type="modified residue" description="4-aspartylphosphate" evidence="6">
    <location>
        <position position="850"/>
    </location>
</feature>
<feature type="domain" description="PAC" evidence="10">
    <location>
        <begin position="234"/>
        <end position="286"/>
    </location>
</feature>
<dbReference type="InterPro" id="IPR036890">
    <property type="entry name" value="HATPase_C_sf"/>
</dbReference>
<dbReference type="Pfam" id="PF02518">
    <property type="entry name" value="HATPase_c"/>
    <property type="match status" value="1"/>
</dbReference>
<dbReference type="Pfam" id="PF08448">
    <property type="entry name" value="PAS_4"/>
    <property type="match status" value="1"/>
</dbReference>
<dbReference type="Pfam" id="PF13426">
    <property type="entry name" value="PAS_9"/>
    <property type="match status" value="1"/>
</dbReference>
<evidence type="ECO:0000256" key="2">
    <source>
        <dbReference type="ARBA" id="ARBA00012438"/>
    </source>
</evidence>
<dbReference type="PROSITE" id="PS50113">
    <property type="entry name" value="PAC"/>
    <property type="match status" value="2"/>
</dbReference>
<dbReference type="PROSITE" id="PS50112">
    <property type="entry name" value="PAS"/>
    <property type="match status" value="3"/>
</dbReference>
<dbReference type="Pfam" id="PF00989">
    <property type="entry name" value="PAS"/>
    <property type="match status" value="1"/>
</dbReference>
<feature type="domain" description="Histidine kinase" evidence="7">
    <location>
        <begin position="555"/>
        <end position="773"/>
    </location>
</feature>
<dbReference type="CDD" id="cd00082">
    <property type="entry name" value="HisKA"/>
    <property type="match status" value="1"/>
</dbReference>
<dbReference type="SUPFAM" id="SSF55874">
    <property type="entry name" value="ATPase domain of HSP90 chaperone/DNA topoisomerase II/histidine kinase"/>
    <property type="match status" value="1"/>
</dbReference>
<dbReference type="InterPro" id="IPR005467">
    <property type="entry name" value="His_kinase_dom"/>
</dbReference>
<dbReference type="Gene3D" id="1.10.287.130">
    <property type="match status" value="1"/>
</dbReference>
<organism evidence="11 12">
    <name type="scientific">Almyronema epifaneia S1</name>
    <dbReference type="NCBI Taxonomy" id="2991925"/>
    <lineage>
        <taxon>Bacteria</taxon>
        <taxon>Bacillati</taxon>
        <taxon>Cyanobacteriota</taxon>
        <taxon>Cyanophyceae</taxon>
        <taxon>Nodosilineales</taxon>
        <taxon>Nodosilineaceae</taxon>
        <taxon>Almyronema</taxon>
        <taxon>Almyronema epifaneia</taxon>
    </lineage>
</organism>
<dbReference type="CDD" id="cd16922">
    <property type="entry name" value="HATPase_EvgS-ArcB-TorS-like"/>
    <property type="match status" value="1"/>
</dbReference>
<dbReference type="InterPro" id="IPR013655">
    <property type="entry name" value="PAS_fold_3"/>
</dbReference>
<dbReference type="InterPro" id="IPR003594">
    <property type="entry name" value="HATPase_dom"/>
</dbReference>
<dbReference type="InterPro" id="IPR001789">
    <property type="entry name" value="Sig_transdc_resp-reg_receiver"/>
</dbReference>
<dbReference type="SUPFAM" id="SSF47384">
    <property type="entry name" value="Homodimeric domain of signal transducing histidine kinase"/>
    <property type="match status" value="1"/>
</dbReference>
<dbReference type="InterPro" id="IPR004358">
    <property type="entry name" value="Sig_transdc_His_kin-like_C"/>
</dbReference>
<dbReference type="Pfam" id="PF00512">
    <property type="entry name" value="HisKA"/>
    <property type="match status" value="1"/>
</dbReference>
<dbReference type="CDD" id="cd17580">
    <property type="entry name" value="REC_2_DhkD-like"/>
    <property type="match status" value="1"/>
</dbReference>
<feature type="domain" description="Response regulatory" evidence="8">
    <location>
        <begin position="801"/>
        <end position="919"/>
    </location>
</feature>
<gene>
    <name evidence="11" type="ORF">ACFVKH_08675</name>
</gene>
<keyword evidence="12" id="KW-1185">Reference proteome</keyword>
<dbReference type="SMART" id="SM00086">
    <property type="entry name" value="PAC"/>
    <property type="match status" value="2"/>
</dbReference>
<accession>A0ABW6IEQ0</accession>
<feature type="domain" description="PAS" evidence="9">
    <location>
        <begin position="404"/>
        <end position="476"/>
    </location>
</feature>
<dbReference type="PANTHER" id="PTHR43547">
    <property type="entry name" value="TWO-COMPONENT HISTIDINE KINASE"/>
    <property type="match status" value="1"/>
</dbReference>
<dbReference type="SMART" id="SM00091">
    <property type="entry name" value="PAS"/>
    <property type="match status" value="3"/>
</dbReference>
<reference evidence="11 12" key="1">
    <citation type="submission" date="2024-10" db="EMBL/GenBank/DDBJ databases">
        <authorList>
            <person name="Ratan Roy A."/>
            <person name="Morales Sandoval P.H."/>
            <person name="De Los Santos Villalobos S."/>
            <person name="Chakraborty S."/>
            <person name="Mukherjee J."/>
        </authorList>
    </citation>
    <scope>NUCLEOTIDE SEQUENCE [LARGE SCALE GENOMIC DNA]</scope>
    <source>
        <strain evidence="11 12">S1</strain>
    </source>
</reference>
<proteinExistence type="predicted"/>
<dbReference type="SMART" id="SM00387">
    <property type="entry name" value="HATPase_c"/>
    <property type="match status" value="1"/>
</dbReference>
<dbReference type="EMBL" id="JBHZOL010000063">
    <property type="protein sequence ID" value="MFE4106347.1"/>
    <property type="molecule type" value="Genomic_DNA"/>
</dbReference>
<evidence type="ECO:0000259" key="8">
    <source>
        <dbReference type="PROSITE" id="PS50110"/>
    </source>
</evidence>
<evidence type="ECO:0000256" key="3">
    <source>
        <dbReference type="ARBA" id="ARBA00022553"/>
    </source>
</evidence>
<dbReference type="SMART" id="SM00388">
    <property type="entry name" value="HisKA"/>
    <property type="match status" value="1"/>
</dbReference>
<dbReference type="Pfam" id="PF00072">
    <property type="entry name" value="Response_reg"/>
    <property type="match status" value="1"/>
</dbReference>
<dbReference type="InterPro" id="IPR000014">
    <property type="entry name" value="PAS"/>
</dbReference>
<dbReference type="InterPro" id="IPR036097">
    <property type="entry name" value="HisK_dim/P_sf"/>
</dbReference>
<keyword evidence="4" id="KW-0808">Transferase</keyword>
<dbReference type="Gene3D" id="2.10.70.100">
    <property type="match status" value="1"/>
</dbReference>
<keyword evidence="5" id="KW-0902">Two-component regulatory system</keyword>
<evidence type="ECO:0000259" key="9">
    <source>
        <dbReference type="PROSITE" id="PS50112"/>
    </source>
</evidence>
<sequence length="921" mass="102752">MLKDPSSLSIKQQQDWPKALRQYETLLDLAGDCLFIWDSEGCVTFWNSAAERCYGWSKAESQGQSLQALLGSQWPLPWAEIQAVCLAGDRWSGRVLQTCREGTQIWVETTICIAQDDPEAAPTFLQCDRLPSATLATNDAAQVNQVLQHRATELETLFDVIPVCLAIAQDPLCEKIRINPAFANLLAIDYATHSSMTRAAAQAQALYQVLHQGEPVPVDELPMRRAITEGIEIRDAEIDIRRRDGKIFNLFGYAAPVRDGHGEITGAVSAFLDVTSLKRAEANLKTALAKNQLILESITDAFIALDPDWRYTYVNPAAAQRLRRSPDQLLGKTIWQTFPGLNNTFLGQALQRAAAEQNAIALETPYPPWQNWAEVHIYPSKEGITLYFQDVTARKTAERTLRESEERLRLAVDLTELGLWDWNLSTGKVTWSYHHGRLFGTTTEAFDGTYDAFLRCVHPDDHEGVNQGVQAALESGVFGHEFRVVWPDGSLHWLGSKGKVTYDEQKIPRRMLGFVWDISDRKQVEAEREQLLIRERQAREDAEMANRIKDEFLAVLSHELRSPLNPILGWTNLLLRRQLNPETTRRALETIERNAQLQTQLISDLLDVSRILRGKLKLDNNPVDLAQVVQSALETVQLSAEAKDIDIKLDLPEVSPRVRGDAGRLQQVVWNLLSNAVKFTPTQGEVSVWLRQVEQQAEIRVQDTGQGITADFLPYVFDYFRQADGATTRQFGGLGLGLAIVRHLTELHGGSVEASSTGLGQGATFTVRLPLLHQPLMTVPAVSVTATRKVPKLSHQLMGKQVLVVDDDAEALYLVSYVLEEYGVQVLSATSAEAALVILDQIRPHCLICDIGMPGIDGYDLMRQIRARSPEQGGEIPAIALTAYASSRDRQLALAAGFQAHLTKPTNLDQLIETLDHLLRV</sequence>
<dbReference type="RefSeq" id="WP_377964019.1">
    <property type="nucleotide sequence ID" value="NZ_JBHZOL010000063.1"/>
</dbReference>
<dbReference type="PROSITE" id="PS50109">
    <property type="entry name" value="HIS_KIN"/>
    <property type="match status" value="1"/>
</dbReference>
<dbReference type="Pfam" id="PF08447">
    <property type="entry name" value="PAS_3"/>
    <property type="match status" value="1"/>
</dbReference>
<dbReference type="PROSITE" id="PS50110">
    <property type="entry name" value="RESPONSE_REGULATORY"/>
    <property type="match status" value="1"/>
</dbReference>
<dbReference type="InterPro" id="IPR011006">
    <property type="entry name" value="CheY-like_superfamily"/>
</dbReference>